<dbReference type="EMBL" id="JBBYHR010000012">
    <property type="protein sequence ID" value="MEL1246213.1"/>
    <property type="molecule type" value="Genomic_DNA"/>
</dbReference>
<evidence type="ECO:0000313" key="3">
    <source>
        <dbReference type="EMBL" id="MEL1246213.1"/>
    </source>
</evidence>
<dbReference type="InterPro" id="IPR011250">
    <property type="entry name" value="OMP/PagP_B-barrel"/>
</dbReference>
<name>A0ABU9I1A4_9FLAO</name>
<dbReference type="SUPFAM" id="SSF56925">
    <property type="entry name" value="OMPA-like"/>
    <property type="match status" value="1"/>
</dbReference>
<evidence type="ECO:0000259" key="2">
    <source>
        <dbReference type="Pfam" id="PF13568"/>
    </source>
</evidence>
<sequence length="224" mass="24621">MKRLHVLLIALLPAMAFAQEAPVSQPVKFGLQAGATYAGIRGNPGAEDNDYAVDYLIGASIEVPINERLSFIGNLNYERKSFSNKIVTSNGVNDPFDPIVQTGEFDVRATLHYLSVPLNLKYYIGPSRKFYINGGVFAGFFLDNTLRVDGDKTEDESGNGIFKEFDFGLNLGLGMRVPIDEKNDLNIELRDNLGLVNISDVPVIDNGTVKTNSVNLIVSWQFGL</sequence>
<accession>A0ABU9I1A4</accession>
<feature type="domain" description="Outer membrane protein beta-barrel" evidence="2">
    <location>
        <begin position="17"/>
        <end position="199"/>
    </location>
</feature>
<keyword evidence="4" id="KW-1185">Reference proteome</keyword>
<keyword evidence="1" id="KW-0732">Signal</keyword>
<organism evidence="3 4">
    <name type="scientific">Flavobacterium arundinis</name>
    <dbReference type="NCBI Taxonomy" id="3139143"/>
    <lineage>
        <taxon>Bacteria</taxon>
        <taxon>Pseudomonadati</taxon>
        <taxon>Bacteroidota</taxon>
        <taxon>Flavobacteriia</taxon>
        <taxon>Flavobacteriales</taxon>
        <taxon>Flavobacteriaceae</taxon>
        <taxon>Flavobacterium</taxon>
    </lineage>
</organism>
<comment type="caution">
    <text evidence="3">The sequence shown here is derived from an EMBL/GenBank/DDBJ whole genome shotgun (WGS) entry which is preliminary data.</text>
</comment>
<evidence type="ECO:0000256" key="1">
    <source>
        <dbReference type="SAM" id="SignalP"/>
    </source>
</evidence>
<dbReference type="Proteomes" id="UP001464555">
    <property type="component" value="Unassembled WGS sequence"/>
</dbReference>
<gene>
    <name evidence="3" type="ORF">AAEO56_18205</name>
</gene>
<proteinExistence type="predicted"/>
<dbReference type="InterPro" id="IPR025665">
    <property type="entry name" value="Beta-barrel_OMP_2"/>
</dbReference>
<feature type="signal peptide" evidence="1">
    <location>
        <begin position="1"/>
        <end position="18"/>
    </location>
</feature>
<dbReference type="Gene3D" id="2.40.160.20">
    <property type="match status" value="1"/>
</dbReference>
<evidence type="ECO:0000313" key="4">
    <source>
        <dbReference type="Proteomes" id="UP001464555"/>
    </source>
</evidence>
<feature type="chain" id="PRO_5047417615" evidence="1">
    <location>
        <begin position="19"/>
        <end position="224"/>
    </location>
</feature>
<dbReference type="Pfam" id="PF13568">
    <property type="entry name" value="OMP_b-brl_2"/>
    <property type="match status" value="1"/>
</dbReference>
<protein>
    <submittedName>
        <fullName evidence="3">Porin family protein</fullName>
    </submittedName>
</protein>
<dbReference type="RefSeq" id="WP_341698507.1">
    <property type="nucleotide sequence ID" value="NZ_JBBYHR010000012.1"/>
</dbReference>
<reference evidence="3 4" key="1">
    <citation type="submission" date="2024-04" db="EMBL/GenBank/DDBJ databases">
        <title>Flavobacterium sp. DGU11 16S ribosomal RNA gene Genome sequencing and assembly.</title>
        <authorList>
            <person name="Park S."/>
        </authorList>
    </citation>
    <scope>NUCLEOTIDE SEQUENCE [LARGE SCALE GENOMIC DNA]</scope>
    <source>
        <strain evidence="3 4">DGU11</strain>
    </source>
</reference>